<organism evidence="2 3">
    <name type="scientific">Rhodoferax antarcticus ANT.BR</name>
    <dbReference type="NCBI Taxonomy" id="1111071"/>
    <lineage>
        <taxon>Bacteria</taxon>
        <taxon>Pseudomonadati</taxon>
        <taxon>Pseudomonadota</taxon>
        <taxon>Betaproteobacteria</taxon>
        <taxon>Burkholderiales</taxon>
        <taxon>Comamonadaceae</taxon>
        <taxon>Rhodoferax</taxon>
    </lineage>
</organism>
<evidence type="ECO:0000256" key="1">
    <source>
        <dbReference type="SAM" id="MobiDB-lite"/>
    </source>
</evidence>
<sequence length="160" mass="17229">MKVTPKRNRSNSAAAAVAAAQSASLGPLQPPAHISLRPGDRPFWDGIMRARARNTWTDADLATAAGLARSQADIERLQAEVDTEGFTILSGKGAPIVNPKHKVLETLTRRAVSLCRVLHVHAEATVGRSRDVGNALANERQACLPLDDEDDLIPRLRIVS</sequence>
<evidence type="ECO:0000313" key="3">
    <source>
        <dbReference type="Proteomes" id="UP000185911"/>
    </source>
</evidence>
<gene>
    <name evidence="2" type="ORF">BLL52_3717</name>
</gene>
<keyword evidence="3" id="KW-1185">Reference proteome</keyword>
<feature type="compositionally biased region" description="Low complexity" evidence="1">
    <location>
        <begin position="10"/>
        <end position="22"/>
    </location>
</feature>
<evidence type="ECO:0000313" key="2">
    <source>
        <dbReference type="EMBL" id="OLP04901.1"/>
    </source>
</evidence>
<dbReference type="EMBL" id="MSYM01000018">
    <property type="protein sequence ID" value="OLP04901.1"/>
    <property type="molecule type" value="Genomic_DNA"/>
</dbReference>
<name>A0A1Q8YA36_9BURK</name>
<feature type="region of interest" description="Disordered" evidence="1">
    <location>
        <begin position="1"/>
        <end position="22"/>
    </location>
</feature>
<accession>A0A1Q8YA36</accession>
<dbReference type="RefSeq" id="WP_075587825.1">
    <property type="nucleotide sequence ID" value="NZ_MSYM01000018.1"/>
</dbReference>
<dbReference type="STRING" id="81479.RA876_11765"/>
<reference evidence="2 3" key="1">
    <citation type="submission" date="2017-01" db="EMBL/GenBank/DDBJ databases">
        <title>Genome sequence of Rhodoferax antarcticus ANT.BR, a psychrophilic purple nonsulfur bacterium from an Antarctic microbial mat.</title>
        <authorList>
            <person name="Baker J."/>
            <person name="Riester C."/>
            <person name="Skinner B."/>
            <person name="Newell A."/>
            <person name="Swingley W."/>
            <person name="Madigan M."/>
            <person name="Jung D."/>
            <person name="Asao M."/>
            <person name="Chen M."/>
            <person name="Loughlin P."/>
            <person name="Pan H."/>
            <person name="Lin S."/>
            <person name="Li N."/>
            <person name="Shaw J."/>
            <person name="Prado M."/>
            <person name="Sherman C."/>
            <person name="Li X."/>
            <person name="Tang J."/>
            <person name="Blankenship R."/>
            <person name="Zhao T."/>
            <person name="Touchman J."/>
            <person name="Sattley M."/>
        </authorList>
    </citation>
    <scope>NUCLEOTIDE SEQUENCE [LARGE SCALE GENOMIC DNA]</scope>
    <source>
        <strain evidence="2 3">ANT.BR</strain>
    </source>
</reference>
<proteinExistence type="predicted"/>
<dbReference type="Proteomes" id="UP000185911">
    <property type="component" value="Unassembled WGS sequence"/>
</dbReference>
<comment type="caution">
    <text evidence="2">The sequence shown here is derived from an EMBL/GenBank/DDBJ whole genome shotgun (WGS) entry which is preliminary data.</text>
</comment>
<protein>
    <submittedName>
        <fullName evidence="2">Prophage DNA packaging protein</fullName>
    </submittedName>
</protein>
<dbReference type="AlphaFoldDB" id="A0A1Q8YA36"/>